<gene>
    <name evidence="1" type="ORF">GCM10023147_11580</name>
</gene>
<protein>
    <submittedName>
        <fullName evidence="1">Dihydrodipicolinate synthase family protein</fullName>
    </submittedName>
</protein>
<dbReference type="Pfam" id="PF06187">
    <property type="entry name" value="DUF993"/>
    <property type="match status" value="1"/>
</dbReference>
<reference evidence="2" key="1">
    <citation type="journal article" date="2019" name="Int. J. Syst. Evol. Microbiol.">
        <title>The Global Catalogue of Microorganisms (GCM) 10K type strain sequencing project: providing services to taxonomists for standard genome sequencing and annotation.</title>
        <authorList>
            <consortium name="The Broad Institute Genomics Platform"/>
            <consortium name="The Broad Institute Genome Sequencing Center for Infectious Disease"/>
            <person name="Wu L."/>
            <person name="Ma J."/>
        </authorList>
    </citation>
    <scope>NUCLEOTIDE SEQUENCE [LARGE SCALE GENOMIC DNA]</scope>
    <source>
        <strain evidence="2">JCM 17688</strain>
    </source>
</reference>
<dbReference type="SUPFAM" id="SSF51569">
    <property type="entry name" value="Aldolase"/>
    <property type="match status" value="1"/>
</dbReference>
<evidence type="ECO:0000313" key="1">
    <source>
        <dbReference type="EMBL" id="GAA4387325.1"/>
    </source>
</evidence>
<sequence>MVKLHLPSADGTTVDWAPGEPARLATASAPPVSRHVYAAAHVVADPYRASAAGGPDQIDWDATLELRRDLWSLGLGIAEAMDTSQRGMGLDWPSARELATRTLAAAGEVGGRVVVGIGTDQLTDARPTLPEIVDAYVEQIATIEALGGECVLMASRHLAAVAQGPDDYLTVYDEVLSHATRPVVLHWLGSVFDPSLQGYWGDDDPLAAMDTVLTVIGEHAGTVRGIKISLLDAALEIRLRNRIPAGARVFTGDDYNYVDMIAGDSDGHSDALLGAFAAVGPFASAALARLDEGDTAGYRAILGPTEELSRLIFAAPTQYYKVGVAWLAYLNGQQNHFRMIGGFETGRSLVHLAELVRAADRIGLFTDPEHTAARVGAYFAVNGIG</sequence>
<dbReference type="RefSeq" id="WP_344992203.1">
    <property type="nucleotide sequence ID" value="NZ_BAABFR010000012.1"/>
</dbReference>
<keyword evidence="2" id="KW-1185">Reference proteome</keyword>
<dbReference type="Proteomes" id="UP001500635">
    <property type="component" value="Unassembled WGS sequence"/>
</dbReference>
<comment type="caution">
    <text evidence="1">The sequence shown here is derived from an EMBL/GenBank/DDBJ whole genome shotgun (WGS) entry which is preliminary data.</text>
</comment>
<dbReference type="InterPro" id="IPR009334">
    <property type="entry name" value="DUF993"/>
</dbReference>
<evidence type="ECO:0000313" key="2">
    <source>
        <dbReference type="Proteomes" id="UP001500635"/>
    </source>
</evidence>
<dbReference type="InterPro" id="IPR013785">
    <property type="entry name" value="Aldolase_TIM"/>
</dbReference>
<accession>A0ABP8J9S6</accession>
<proteinExistence type="predicted"/>
<organism evidence="1 2">
    <name type="scientific">Tsukamurella soli</name>
    <dbReference type="NCBI Taxonomy" id="644556"/>
    <lineage>
        <taxon>Bacteria</taxon>
        <taxon>Bacillati</taxon>
        <taxon>Actinomycetota</taxon>
        <taxon>Actinomycetes</taxon>
        <taxon>Mycobacteriales</taxon>
        <taxon>Tsukamurellaceae</taxon>
        <taxon>Tsukamurella</taxon>
    </lineage>
</organism>
<dbReference type="EMBL" id="BAABFR010000012">
    <property type="protein sequence ID" value="GAA4387325.1"/>
    <property type="molecule type" value="Genomic_DNA"/>
</dbReference>
<name>A0ABP8J9S6_9ACTN</name>
<dbReference type="Gene3D" id="3.20.20.70">
    <property type="entry name" value="Aldolase class I"/>
    <property type="match status" value="1"/>
</dbReference>